<organism evidence="1 2">
    <name type="scientific">Monilinia vaccinii-corymbosi</name>
    <dbReference type="NCBI Taxonomy" id="61207"/>
    <lineage>
        <taxon>Eukaryota</taxon>
        <taxon>Fungi</taxon>
        <taxon>Dikarya</taxon>
        <taxon>Ascomycota</taxon>
        <taxon>Pezizomycotina</taxon>
        <taxon>Leotiomycetes</taxon>
        <taxon>Helotiales</taxon>
        <taxon>Sclerotiniaceae</taxon>
        <taxon>Monilinia</taxon>
    </lineage>
</organism>
<evidence type="ECO:0000313" key="2">
    <source>
        <dbReference type="Proteomes" id="UP000672032"/>
    </source>
</evidence>
<evidence type="ECO:0000313" key="1">
    <source>
        <dbReference type="EMBL" id="QSZ30830.1"/>
    </source>
</evidence>
<name>A0A8A3P2T5_9HELO</name>
<reference evidence="1" key="1">
    <citation type="submission" date="2020-10" db="EMBL/GenBank/DDBJ databases">
        <title>Genome Sequence of Monilinia vaccinii-corymbosi Sheds Light on Mummy Berry Disease Infection of Blueberry and Mating Type.</title>
        <authorList>
            <person name="Yow A.G."/>
            <person name="Zhang Y."/>
            <person name="Bansal K."/>
            <person name="Eacker S.M."/>
            <person name="Sullivan S."/>
            <person name="Liachko I."/>
            <person name="Cubeta M.A."/>
            <person name="Rollins J.A."/>
            <person name="Ashrafi H."/>
        </authorList>
    </citation>
    <scope>NUCLEOTIDE SEQUENCE</scope>
    <source>
        <strain evidence="1">RL-1</strain>
    </source>
</reference>
<sequence length="253" mass="28734">MLVSERLDIHVNTLDIESSRRAYVIDQTEDEAQQYLYALYIQTPRFIATELVKQLAAIYSNPAEIEGAKTQYDYWRMPNVEITDDDRLFRDLESKISDHLAHAIALHKADCCIIKELANKLTIIDKDKVSTQEQNRYHTPHKPVPAEKLTIPAYSLQTNRSLNYPGIGAIQSAQPKSSLPLCNTPAGYTGTLKQSPAPPGNFNRNVTPALEQKHACLRLEDFYDAKKHLDPQIYIENVKSARQTEDIRLKATI</sequence>
<accession>A0A8A3P2T5</accession>
<protein>
    <submittedName>
        <fullName evidence="1">Uncharacterized protein</fullName>
    </submittedName>
</protein>
<dbReference type="AlphaFoldDB" id="A0A8A3P2T5"/>
<dbReference type="OrthoDB" id="3561005at2759"/>
<dbReference type="EMBL" id="CP063406">
    <property type="protein sequence ID" value="QSZ30830.1"/>
    <property type="molecule type" value="Genomic_DNA"/>
</dbReference>
<gene>
    <name evidence="1" type="ORF">DSL72_000388</name>
</gene>
<dbReference type="Proteomes" id="UP000672032">
    <property type="component" value="Chromosome 2"/>
</dbReference>
<proteinExistence type="predicted"/>
<keyword evidence="2" id="KW-1185">Reference proteome</keyword>